<dbReference type="GeneID" id="39730117"/>
<dbReference type="AlphaFoldDB" id="A0A1J1GNI9"/>
<reference evidence="2" key="1">
    <citation type="submission" date="2015-04" db="EMBL/GenBank/DDBJ databases">
        <authorList>
            <consortium name="Pathogen Informatics"/>
        </authorList>
    </citation>
    <scope>NUCLEOTIDE SEQUENCE [LARGE SCALE GENOMIC DNA]</scope>
    <source>
        <strain evidence="2">8A</strain>
    </source>
</reference>
<dbReference type="EMBL" id="CVMV01000019">
    <property type="protein sequence ID" value="CRG93884.1"/>
    <property type="molecule type" value="Genomic_DNA"/>
</dbReference>
<dbReference type="GO" id="GO:0004488">
    <property type="term" value="F:methylenetetrahydrofolate dehydrogenase (NADP+) activity"/>
    <property type="evidence" value="ECO:0007669"/>
    <property type="project" value="InterPro"/>
</dbReference>
<dbReference type="SUPFAM" id="SSF53223">
    <property type="entry name" value="Aminoacid dehydrogenase-like, N-terminal domain"/>
    <property type="match status" value="1"/>
</dbReference>
<feature type="domain" description="Tetrahydrofolate dehydrogenase/cyclohydrolase catalytic" evidence="1">
    <location>
        <begin position="7"/>
        <end position="126"/>
    </location>
</feature>
<dbReference type="Proteomes" id="UP000220797">
    <property type="component" value="Unassembled WGS sequence"/>
</dbReference>
<dbReference type="Pfam" id="PF00763">
    <property type="entry name" value="THF_DHG_CYH"/>
    <property type="match status" value="1"/>
</dbReference>
<accession>A0A1J1GNI9</accession>
<evidence type="ECO:0000313" key="2">
    <source>
        <dbReference type="EMBL" id="CRG93884.1"/>
    </source>
</evidence>
<proteinExistence type="predicted"/>
<dbReference type="InterPro" id="IPR036291">
    <property type="entry name" value="NAD(P)-bd_dom_sf"/>
</dbReference>
<dbReference type="InterPro" id="IPR020630">
    <property type="entry name" value="THF_DH/CycHdrlase_cat_dom"/>
</dbReference>
<dbReference type="InterPro" id="IPR046346">
    <property type="entry name" value="Aminoacid_DH-like_N_sf"/>
</dbReference>
<dbReference type="GO" id="GO:0005829">
    <property type="term" value="C:cytosol"/>
    <property type="evidence" value="ECO:0007669"/>
    <property type="project" value="TreeGrafter"/>
</dbReference>
<protein>
    <submittedName>
        <fullName evidence="2">Bifunctional methylenetetrahydrofolate dehydrogenase/cyclohydrolase, putative</fullName>
    </submittedName>
</protein>
<dbReference type="Gene3D" id="3.40.50.720">
    <property type="entry name" value="NAD(P)-binding Rossmann-like Domain"/>
    <property type="match status" value="3"/>
</dbReference>
<dbReference type="Gene3D" id="3.40.50.10860">
    <property type="entry name" value="Leucine Dehydrogenase, chain A, domain 1"/>
    <property type="match status" value="2"/>
</dbReference>
<dbReference type="RefSeq" id="XP_028526705.1">
    <property type="nucleotide sequence ID" value="XM_028675144.1"/>
</dbReference>
<organism evidence="2 3">
    <name type="scientific">Plasmodium gallinaceum</name>
    <dbReference type="NCBI Taxonomy" id="5849"/>
    <lineage>
        <taxon>Eukaryota</taxon>
        <taxon>Sar</taxon>
        <taxon>Alveolata</taxon>
        <taxon>Apicomplexa</taxon>
        <taxon>Aconoidasida</taxon>
        <taxon>Haemosporida</taxon>
        <taxon>Plasmodiidae</taxon>
        <taxon>Plasmodium</taxon>
        <taxon>Plasmodium (Haemamoeba)</taxon>
    </lineage>
</organism>
<dbReference type="OMA" id="RHINKCY"/>
<name>A0A1J1GNI9_PLAGA</name>
<sequence>MSCTLLNGYCISEKIDEIILERIINDKNKKLKGKFKEKKLFIIYSKNIANYSYLYIILKKSIYLNSDVIFILIRINKDVSENKLKDIIQKISRKRSNSSIIILSPLSCHINKCYISKYIKKCNDIDGVNYKTILELIKSSNNIVSYNIPHSFLTLINYVRNSYIKIFNKLLKFFFTSFFFPLKKKEEISKKIDTENNSINNKVAKAQKGNYEAIKNMLFCYNKKQNYEYSDESQRKYDILLHNYLKNIKYSIPCCVYSILLFIKYYNINIKNKNILIINNNINIFLSLFILFFRNKISTIVYDAVKGNILCRYKKNDKNKFYFKINNRKLLIKDEEDFKSKCNNFMNYHVVSKNQNRKFSKGDIKKNMKKKIIKFSDIIIIGLGCSNILKKKHVKRNAIILDLGINLKYCENNNTKFELSEQARNNTNKYIKENNNGNFKNDTYERKDYNYLQRNFLYGNKYVVAACNKRKRKSLFSFRKTKIKLKVDNNTLLPSSTNIKLKKHKNNIYMKIKERNRNSFYKLPGTIRFKTSSIKYENVNRYKEKGKRKNFIYLKTNKSKLEFSNKLSKFLVNYEIIGDVDLNCKKKCQYISSVPGGLGPITTSILFYNLYFKKVY</sequence>
<evidence type="ECO:0000259" key="1">
    <source>
        <dbReference type="Pfam" id="PF00763"/>
    </source>
</evidence>
<dbReference type="PANTHER" id="PTHR48099:SF5">
    <property type="entry name" value="C-1-TETRAHYDROFOLATE SYNTHASE, CYTOPLASMIC"/>
    <property type="match status" value="1"/>
</dbReference>
<dbReference type="VEuPathDB" id="PlasmoDB:PGAL8A_00159200"/>
<evidence type="ECO:0000313" key="3">
    <source>
        <dbReference type="Proteomes" id="UP000220797"/>
    </source>
</evidence>
<dbReference type="GO" id="GO:0035999">
    <property type="term" value="P:tetrahydrofolate interconversion"/>
    <property type="evidence" value="ECO:0007669"/>
    <property type="project" value="TreeGrafter"/>
</dbReference>
<gene>
    <name evidence="2" type="ORF">PGAL8A_00159200</name>
</gene>
<keyword evidence="3" id="KW-1185">Reference proteome</keyword>
<dbReference type="PANTHER" id="PTHR48099">
    <property type="entry name" value="C-1-TETRAHYDROFOLATE SYNTHASE, CYTOPLASMIC-RELATED"/>
    <property type="match status" value="1"/>
</dbReference>
<dbReference type="GO" id="GO:0004477">
    <property type="term" value="F:methenyltetrahydrofolate cyclohydrolase activity"/>
    <property type="evidence" value="ECO:0007669"/>
    <property type="project" value="TreeGrafter"/>
</dbReference>
<dbReference type="SUPFAM" id="SSF51735">
    <property type="entry name" value="NAD(P)-binding Rossmann-fold domains"/>
    <property type="match status" value="1"/>
</dbReference>
<dbReference type="OrthoDB" id="5126881at2759"/>
<comment type="caution">
    <text evidence="2">The sequence shown here is derived from an EMBL/GenBank/DDBJ whole genome shotgun (WGS) entry which is preliminary data.</text>
</comment>